<evidence type="ECO:0000256" key="4">
    <source>
        <dbReference type="SAM" id="MobiDB-lite"/>
    </source>
</evidence>
<reference evidence="5 6" key="1">
    <citation type="submission" date="2018-06" db="EMBL/GenBank/DDBJ databases">
        <title>A transcriptomic atlas of mushroom development highlights an independent origin of complex multicellularity.</title>
        <authorList>
            <consortium name="DOE Joint Genome Institute"/>
            <person name="Krizsan K."/>
            <person name="Almasi E."/>
            <person name="Merenyi Z."/>
            <person name="Sahu N."/>
            <person name="Viragh M."/>
            <person name="Koszo T."/>
            <person name="Mondo S."/>
            <person name="Kiss B."/>
            <person name="Balint B."/>
            <person name="Kues U."/>
            <person name="Barry K."/>
            <person name="Hegedus J.C."/>
            <person name="Henrissat B."/>
            <person name="Johnson J."/>
            <person name="Lipzen A."/>
            <person name="Ohm R."/>
            <person name="Nagy I."/>
            <person name="Pangilinan J."/>
            <person name="Yan J."/>
            <person name="Xiong Y."/>
            <person name="Grigoriev I.V."/>
            <person name="Hibbett D.S."/>
            <person name="Nagy L.G."/>
        </authorList>
    </citation>
    <scope>NUCLEOTIDE SEQUENCE [LARGE SCALE GENOMIC DNA]</scope>
    <source>
        <strain evidence="5 6">SZMC22713</strain>
    </source>
</reference>
<proteinExistence type="inferred from homology"/>
<dbReference type="HAMAP" id="MF_01310">
    <property type="entry name" value="Ribosomal_uS11"/>
    <property type="match status" value="1"/>
</dbReference>
<protein>
    <submittedName>
        <fullName evidence="5">Translational machinery component</fullName>
    </submittedName>
</protein>
<dbReference type="STRING" id="50990.A0A4R5XGG3"/>
<dbReference type="Proteomes" id="UP000294933">
    <property type="component" value="Unassembled WGS sequence"/>
</dbReference>
<evidence type="ECO:0000313" key="5">
    <source>
        <dbReference type="EMBL" id="TDL29257.1"/>
    </source>
</evidence>
<dbReference type="InterPro" id="IPR001971">
    <property type="entry name" value="Ribosomal_uS11"/>
</dbReference>
<organism evidence="5 6">
    <name type="scientific">Rickenella mellea</name>
    <dbReference type="NCBI Taxonomy" id="50990"/>
    <lineage>
        <taxon>Eukaryota</taxon>
        <taxon>Fungi</taxon>
        <taxon>Dikarya</taxon>
        <taxon>Basidiomycota</taxon>
        <taxon>Agaricomycotina</taxon>
        <taxon>Agaricomycetes</taxon>
        <taxon>Hymenochaetales</taxon>
        <taxon>Rickenellaceae</taxon>
        <taxon>Rickenella</taxon>
    </lineage>
</organism>
<dbReference type="Gene3D" id="3.30.420.80">
    <property type="entry name" value="Ribosomal protein S11"/>
    <property type="match status" value="1"/>
</dbReference>
<accession>A0A4R5XGG3</accession>
<dbReference type="GO" id="GO:0006412">
    <property type="term" value="P:translation"/>
    <property type="evidence" value="ECO:0007669"/>
    <property type="project" value="InterPro"/>
</dbReference>
<feature type="region of interest" description="Disordered" evidence="4">
    <location>
        <begin position="46"/>
        <end position="84"/>
    </location>
</feature>
<evidence type="ECO:0000256" key="1">
    <source>
        <dbReference type="ARBA" id="ARBA00006194"/>
    </source>
</evidence>
<evidence type="ECO:0000256" key="3">
    <source>
        <dbReference type="ARBA" id="ARBA00023274"/>
    </source>
</evidence>
<keyword evidence="3" id="KW-0687">Ribonucleoprotein</keyword>
<dbReference type="GO" id="GO:0003735">
    <property type="term" value="F:structural constituent of ribosome"/>
    <property type="evidence" value="ECO:0007669"/>
    <property type="project" value="InterPro"/>
</dbReference>
<dbReference type="AlphaFoldDB" id="A0A4R5XGG3"/>
<gene>
    <name evidence="5" type="ORF">BD410DRAFT_892591</name>
</gene>
<sequence length="233" mass="25981">MSLLARRCRNPSRLVAYMSSKPTYPFPTSTRQPTSDDKLINDIISNPNFGQPETPIPRPSPIDNSKPPIHPSGSTAPTFAPIKQRNPLSVTRAAEKSGSQTPGRLDIDKSRVFNLHARCGRNNTIFTLTTFEGKTFSWFSGGSCGFKGAQRGSYEAGYQCAVRSFQSLLEERERKQSPMEVRLFMSYRGEARSALQRALLSLEGEQVRDMITVVQDRTPIKIGGTRAKKARRL</sequence>
<dbReference type="GO" id="GO:1990904">
    <property type="term" value="C:ribonucleoprotein complex"/>
    <property type="evidence" value="ECO:0007669"/>
    <property type="project" value="UniProtKB-KW"/>
</dbReference>
<dbReference type="GO" id="GO:0005840">
    <property type="term" value="C:ribosome"/>
    <property type="evidence" value="ECO:0007669"/>
    <property type="project" value="UniProtKB-KW"/>
</dbReference>
<name>A0A4R5XGG3_9AGAM</name>
<keyword evidence="2" id="KW-0689">Ribosomal protein</keyword>
<comment type="similarity">
    <text evidence="1">Belongs to the universal ribosomal protein uS11 family.</text>
</comment>
<keyword evidence="6" id="KW-1185">Reference proteome</keyword>
<dbReference type="SUPFAM" id="SSF53137">
    <property type="entry name" value="Translational machinery components"/>
    <property type="match status" value="1"/>
</dbReference>
<dbReference type="OrthoDB" id="1654884at2759"/>
<evidence type="ECO:0000256" key="2">
    <source>
        <dbReference type="ARBA" id="ARBA00022980"/>
    </source>
</evidence>
<dbReference type="Pfam" id="PF00411">
    <property type="entry name" value="Ribosomal_S11"/>
    <property type="match status" value="1"/>
</dbReference>
<dbReference type="VEuPathDB" id="FungiDB:BD410DRAFT_892591"/>
<dbReference type="EMBL" id="ML170156">
    <property type="protein sequence ID" value="TDL29257.1"/>
    <property type="molecule type" value="Genomic_DNA"/>
</dbReference>
<dbReference type="PANTHER" id="PTHR11759">
    <property type="entry name" value="40S RIBOSOMAL PROTEIN S14/30S RIBOSOMAL PROTEIN S11"/>
    <property type="match status" value="1"/>
</dbReference>
<evidence type="ECO:0000313" key="6">
    <source>
        <dbReference type="Proteomes" id="UP000294933"/>
    </source>
</evidence>
<dbReference type="InterPro" id="IPR036967">
    <property type="entry name" value="Ribosomal_uS11_sf"/>
</dbReference>